<feature type="compositionally biased region" description="Basic and acidic residues" evidence="6">
    <location>
        <begin position="580"/>
        <end position="590"/>
    </location>
</feature>
<keyword evidence="4" id="KW-0862">Zinc</keyword>
<feature type="region of interest" description="Disordered" evidence="6">
    <location>
        <begin position="577"/>
        <end position="644"/>
    </location>
</feature>
<dbReference type="Proteomes" id="UP000224854">
    <property type="component" value="Unassembled WGS sequence"/>
</dbReference>
<feature type="domain" description="Zinc finger PHD-type" evidence="7">
    <location>
        <begin position="440"/>
        <end position="490"/>
    </location>
</feature>
<dbReference type="InterPro" id="IPR001965">
    <property type="entry name" value="Znf_PHD"/>
</dbReference>
<dbReference type="PROSITE" id="PS01359">
    <property type="entry name" value="ZF_PHD_1"/>
    <property type="match status" value="1"/>
</dbReference>
<dbReference type="PANTHER" id="PTHR14296:SF3">
    <property type="entry name" value="DIKAR, ISOFORM F"/>
    <property type="match status" value="1"/>
</dbReference>
<evidence type="ECO:0000256" key="4">
    <source>
        <dbReference type="ARBA" id="ARBA00022833"/>
    </source>
</evidence>
<comment type="subcellular location">
    <subcellularLocation>
        <location evidence="1">Nucleus</location>
    </subcellularLocation>
</comment>
<organism evidence="8 9">
    <name type="scientific">Ophiocordyceps australis</name>
    <dbReference type="NCBI Taxonomy" id="1399860"/>
    <lineage>
        <taxon>Eukaryota</taxon>
        <taxon>Fungi</taxon>
        <taxon>Dikarya</taxon>
        <taxon>Ascomycota</taxon>
        <taxon>Pezizomycotina</taxon>
        <taxon>Sordariomycetes</taxon>
        <taxon>Hypocreomycetidae</taxon>
        <taxon>Hypocreales</taxon>
        <taxon>Ophiocordycipitaceae</taxon>
        <taxon>Ophiocordyceps</taxon>
    </lineage>
</organism>
<evidence type="ECO:0000256" key="3">
    <source>
        <dbReference type="ARBA" id="ARBA00022771"/>
    </source>
</evidence>
<dbReference type="InterPro" id="IPR028942">
    <property type="entry name" value="WHIM1_dom"/>
</dbReference>
<sequence>MPTRKRPIAAVQGNNTEAEADHRDAEAKDQHTTTLLHRVRNMWQFANLCQWVYIFGKAAKIDDAIDIDEIEAACLKPDSVLLADLALAILKLMSSHRGLTHDILDDQLRKQYLAKAPEKNPFGDVDTPRRFTDFDVVDKIKVLQQLTQWTMLYSERIRDKMEEQKDTEQTSWRIEPYGWDREDRTYYVLDDNRIYRLTELPPVQAQPKTKRSKSARNGRRSSQRSGAASDGLDTTQEEQSNNTETTDNGLGGQIWECLAITLQDVRDFLSGLDKTRDQNEKVLRRQLETHLIPILEKQEEAQKRKELQKQRELMSLEKMANAKRSSRIAGRAEKQKQEEKAKEDEQMRKDADNAKRREEQQRLSMEKERDFRMFSRQRRLQEREARRRQHQEELAQLSEDSRRASCGAGRVSERRLQAELDKNRQLLQDLEQEEEDWVFDCKCGLYGKVDDGSHSVACERCNVWQHSQCLGIDQQEADGPNFSFICSPCQRRDEAAKSSPRAIIKLKLHSKTQRQMPDSGSEGDRTITVATLETHGAGSGEQQTPDADTVLGYDTVTSRPFEVDDISIARLGPTNGTVEYKAETSKERTGPELQDSSHNSSTSPKELLSLQDVPEKNEGPLRCLEGGSRSNGQESSATVEARMA</sequence>
<feature type="region of interest" description="Disordered" evidence="6">
    <location>
        <begin position="303"/>
        <end position="408"/>
    </location>
</feature>
<gene>
    <name evidence="8" type="ORF">CDD82_3495</name>
</gene>
<name>A0A2C5ZC73_9HYPO</name>
<dbReference type="InterPro" id="IPR019786">
    <property type="entry name" value="Zinc_finger_PHD-type_CS"/>
</dbReference>
<dbReference type="Pfam" id="PF00628">
    <property type="entry name" value="PHD"/>
    <property type="match status" value="1"/>
</dbReference>
<keyword evidence="9" id="KW-1185">Reference proteome</keyword>
<dbReference type="GO" id="GO:0006355">
    <property type="term" value="P:regulation of DNA-templated transcription"/>
    <property type="evidence" value="ECO:0007669"/>
    <property type="project" value="InterPro"/>
</dbReference>
<protein>
    <recommendedName>
        <fullName evidence="7">Zinc finger PHD-type domain-containing protein</fullName>
    </recommendedName>
</protein>
<dbReference type="SMART" id="SM00249">
    <property type="entry name" value="PHD"/>
    <property type="match status" value="1"/>
</dbReference>
<keyword evidence="5" id="KW-0539">Nucleus</keyword>
<dbReference type="GO" id="GO:0031213">
    <property type="term" value="C:RSF complex"/>
    <property type="evidence" value="ECO:0007669"/>
    <property type="project" value="InterPro"/>
</dbReference>
<evidence type="ECO:0000256" key="2">
    <source>
        <dbReference type="ARBA" id="ARBA00022723"/>
    </source>
</evidence>
<reference evidence="8 9" key="1">
    <citation type="submission" date="2017-06" db="EMBL/GenBank/DDBJ databases">
        <title>Ant-infecting Ophiocordyceps genomes reveal a high diversity of potential behavioral manipulation genes and a possible major role for enterotoxins.</title>
        <authorList>
            <person name="De Bekker C."/>
            <person name="Evans H.C."/>
            <person name="Brachmann A."/>
            <person name="Hughes D.P."/>
        </authorList>
    </citation>
    <scope>NUCLEOTIDE SEQUENCE [LARGE SCALE GENOMIC DNA]</scope>
    <source>
        <strain evidence="8 9">1348a</strain>
    </source>
</reference>
<dbReference type="GO" id="GO:0008270">
    <property type="term" value="F:zinc ion binding"/>
    <property type="evidence" value="ECO:0007669"/>
    <property type="project" value="UniProtKB-KW"/>
</dbReference>
<keyword evidence="2" id="KW-0479">Metal-binding</keyword>
<dbReference type="InterPro" id="IPR013083">
    <property type="entry name" value="Znf_RING/FYVE/PHD"/>
</dbReference>
<dbReference type="OrthoDB" id="303107at2759"/>
<dbReference type="Gene3D" id="3.30.40.10">
    <property type="entry name" value="Zinc/RING finger domain, C3HC4 (zinc finger)"/>
    <property type="match status" value="1"/>
</dbReference>
<comment type="caution">
    <text evidence="8">The sequence shown here is derived from an EMBL/GenBank/DDBJ whole genome shotgun (WGS) entry which is preliminary data.</text>
</comment>
<evidence type="ECO:0000256" key="5">
    <source>
        <dbReference type="ARBA" id="ARBA00023242"/>
    </source>
</evidence>
<feature type="compositionally biased region" description="Low complexity" evidence="6">
    <location>
        <begin position="223"/>
        <end position="248"/>
    </location>
</feature>
<dbReference type="Pfam" id="PF15612">
    <property type="entry name" value="WHIM1"/>
    <property type="match status" value="1"/>
</dbReference>
<feature type="compositionally biased region" description="Basic and acidic residues" evidence="6">
    <location>
        <begin position="330"/>
        <end position="403"/>
    </location>
</feature>
<evidence type="ECO:0000313" key="8">
    <source>
        <dbReference type="EMBL" id="PHH77473.1"/>
    </source>
</evidence>
<dbReference type="AlphaFoldDB" id="A0A2C5ZC73"/>
<evidence type="ECO:0000256" key="6">
    <source>
        <dbReference type="SAM" id="MobiDB-lite"/>
    </source>
</evidence>
<feature type="compositionally biased region" description="Basic and acidic residues" evidence="6">
    <location>
        <begin position="303"/>
        <end position="315"/>
    </location>
</feature>
<feature type="compositionally biased region" description="Polar residues" evidence="6">
    <location>
        <begin position="628"/>
        <end position="638"/>
    </location>
</feature>
<dbReference type="InterPro" id="IPR019787">
    <property type="entry name" value="Znf_PHD-finger"/>
</dbReference>
<dbReference type="InterPro" id="IPR028938">
    <property type="entry name" value="Rsf1-like"/>
</dbReference>
<dbReference type="PANTHER" id="PTHR14296">
    <property type="entry name" value="REMODELING AND SPACING FACTOR 1"/>
    <property type="match status" value="1"/>
</dbReference>
<feature type="region of interest" description="Disordered" evidence="6">
    <location>
        <begin position="199"/>
        <end position="250"/>
    </location>
</feature>
<evidence type="ECO:0000256" key="1">
    <source>
        <dbReference type="ARBA" id="ARBA00004123"/>
    </source>
</evidence>
<proteinExistence type="predicted"/>
<evidence type="ECO:0000313" key="9">
    <source>
        <dbReference type="Proteomes" id="UP000224854"/>
    </source>
</evidence>
<accession>A0A2C5ZC73</accession>
<dbReference type="InterPro" id="IPR011011">
    <property type="entry name" value="Znf_FYVE_PHD"/>
</dbReference>
<feature type="compositionally biased region" description="Basic residues" evidence="6">
    <location>
        <begin position="208"/>
        <end position="222"/>
    </location>
</feature>
<evidence type="ECO:0000259" key="7">
    <source>
        <dbReference type="SMART" id="SM00249"/>
    </source>
</evidence>
<dbReference type="SUPFAM" id="SSF57903">
    <property type="entry name" value="FYVE/PHD zinc finger"/>
    <property type="match status" value="1"/>
</dbReference>
<dbReference type="EMBL" id="NJEU01000267">
    <property type="protein sequence ID" value="PHH77473.1"/>
    <property type="molecule type" value="Genomic_DNA"/>
</dbReference>
<keyword evidence="3" id="KW-0863">Zinc-finger</keyword>
<feature type="compositionally biased region" description="Polar residues" evidence="6">
    <location>
        <begin position="594"/>
        <end position="604"/>
    </location>
</feature>